<feature type="compositionally biased region" description="Polar residues" evidence="1">
    <location>
        <begin position="57"/>
        <end position="67"/>
    </location>
</feature>
<accession>A0A8S3X823</accession>
<feature type="region of interest" description="Disordered" evidence="1">
    <location>
        <begin position="33"/>
        <end position="67"/>
    </location>
</feature>
<dbReference type="Proteomes" id="UP000691718">
    <property type="component" value="Unassembled WGS sequence"/>
</dbReference>
<dbReference type="AlphaFoldDB" id="A0A8S3X823"/>
<comment type="caution">
    <text evidence="2">The sequence shown here is derived from an EMBL/GenBank/DDBJ whole genome shotgun (WGS) entry which is preliminary data.</text>
</comment>
<evidence type="ECO:0000313" key="2">
    <source>
        <dbReference type="EMBL" id="CAG5003527.1"/>
    </source>
</evidence>
<evidence type="ECO:0000313" key="3">
    <source>
        <dbReference type="Proteomes" id="UP000691718"/>
    </source>
</evidence>
<feature type="compositionally biased region" description="Acidic residues" evidence="1">
    <location>
        <begin position="33"/>
        <end position="50"/>
    </location>
</feature>
<name>A0A8S3X823_PARAO</name>
<sequence>MDNRLTSEAIYVLNMESRRRRELDDETIGNLLEDSDIGDFVPSDDDFDDPEFVRPESSMSSTEGESD</sequence>
<evidence type="ECO:0000256" key="1">
    <source>
        <dbReference type="SAM" id="MobiDB-lite"/>
    </source>
</evidence>
<keyword evidence="3" id="KW-1185">Reference proteome</keyword>
<proteinExistence type="predicted"/>
<dbReference type="EMBL" id="CAJQZP010000965">
    <property type="protein sequence ID" value="CAG5003527.1"/>
    <property type="molecule type" value="Genomic_DNA"/>
</dbReference>
<reference evidence="2" key="1">
    <citation type="submission" date="2021-04" db="EMBL/GenBank/DDBJ databases">
        <authorList>
            <person name="Tunstrom K."/>
        </authorList>
    </citation>
    <scope>NUCLEOTIDE SEQUENCE</scope>
</reference>
<gene>
    <name evidence="2" type="ORF">PAPOLLO_LOCUS14246</name>
</gene>
<protein>
    <submittedName>
        <fullName evidence="2">(apollo) hypothetical protein</fullName>
    </submittedName>
</protein>
<organism evidence="2 3">
    <name type="scientific">Parnassius apollo</name>
    <name type="common">Apollo butterfly</name>
    <name type="synonym">Papilio apollo</name>
    <dbReference type="NCBI Taxonomy" id="110799"/>
    <lineage>
        <taxon>Eukaryota</taxon>
        <taxon>Metazoa</taxon>
        <taxon>Ecdysozoa</taxon>
        <taxon>Arthropoda</taxon>
        <taxon>Hexapoda</taxon>
        <taxon>Insecta</taxon>
        <taxon>Pterygota</taxon>
        <taxon>Neoptera</taxon>
        <taxon>Endopterygota</taxon>
        <taxon>Lepidoptera</taxon>
        <taxon>Glossata</taxon>
        <taxon>Ditrysia</taxon>
        <taxon>Papilionoidea</taxon>
        <taxon>Papilionidae</taxon>
        <taxon>Parnassiinae</taxon>
        <taxon>Parnassini</taxon>
        <taxon>Parnassius</taxon>
        <taxon>Parnassius</taxon>
    </lineage>
</organism>